<dbReference type="Proteomes" id="UP000019116">
    <property type="component" value="Chromosome 2B"/>
</dbReference>
<dbReference type="AlphaFoldDB" id="A0A3B6CGH4"/>
<dbReference type="EnsemblPlants" id="TraesCS2B02G520000.1">
    <property type="protein sequence ID" value="TraesCS2B02G520000.1.cds1"/>
    <property type="gene ID" value="TraesCS2B02G520000"/>
</dbReference>
<proteinExistence type="predicted"/>
<evidence type="ECO:0000313" key="2">
    <source>
        <dbReference type="Proteomes" id="UP000019116"/>
    </source>
</evidence>
<protein>
    <submittedName>
        <fullName evidence="1">Uncharacterized protein</fullName>
    </submittedName>
</protein>
<dbReference type="Gramene" id="TraesMAC2B03G01037450.1">
    <property type="protein sequence ID" value="TraesMAC2B03G01037450.1.CDS1"/>
    <property type="gene ID" value="TraesMAC2B03G01037450"/>
</dbReference>
<dbReference type="Gramene" id="TraesCS2B02G520000.1">
    <property type="protein sequence ID" value="TraesCS2B02G520000.1.cds1"/>
    <property type="gene ID" value="TraesCS2B02G520000"/>
</dbReference>
<dbReference type="Gramene" id="TraesCLE_scaffold_000360_01G000100.1">
    <property type="protein sequence ID" value="TraesCLE_scaffold_000360_01G000100.1"/>
    <property type="gene ID" value="TraesCLE_scaffold_000360_01G000100"/>
</dbReference>
<dbReference type="OrthoDB" id="691180at2759"/>
<reference evidence="1" key="2">
    <citation type="submission" date="2018-10" db="UniProtKB">
        <authorList>
            <consortium name="EnsemblPlants"/>
        </authorList>
    </citation>
    <scope>IDENTIFICATION</scope>
</reference>
<evidence type="ECO:0000313" key="1">
    <source>
        <dbReference type="EnsemblPlants" id="TraesCS2B02G520000.1.cds1"/>
    </source>
</evidence>
<dbReference type="Gramene" id="TraesSYM2B03G01055140.1">
    <property type="protein sequence ID" value="TraesSYM2B03G01055140.1.CDS1"/>
    <property type="gene ID" value="TraesSYM2B03G01055140"/>
</dbReference>
<dbReference type="Gramene" id="TraesARI2B03G01056060.1">
    <property type="protein sequence ID" value="TraesARI2B03G01056060.1.CDS1"/>
    <property type="gene ID" value="TraesARI2B03G01056060"/>
</dbReference>
<organism evidence="1">
    <name type="scientific">Triticum aestivum</name>
    <name type="common">Wheat</name>
    <dbReference type="NCBI Taxonomy" id="4565"/>
    <lineage>
        <taxon>Eukaryota</taxon>
        <taxon>Viridiplantae</taxon>
        <taxon>Streptophyta</taxon>
        <taxon>Embryophyta</taxon>
        <taxon>Tracheophyta</taxon>
        <taxon>Spermatophyta</taxon>
        <taxon>Magnoliopsida</taxon>
        <taxon>Liliopsida</taxon>
        <taxon>Poales</taxon>
        <taxon>Poaceae</taxon>
        <taxon>BOP clade</taxon>
        <taxon>Pooideae</taxon>
        <taxon>Triticodae</taxon>
        <taxon>Triticeae</taxon>
        <taxon>Triticinae</taxon>
        <taxon>Triticum</taxon>
    </lineage>
</organism>
<dbReference type="Gramene" id="TraesWEE_scaffold_000788_01G000300.1">
    <property type="protein sequence ID" value="TraesWEE_scaffold_000788_01G000300.1"/>
    <property type="gene ID" value="TraesWEE_scaffold_000788_01G000300"/>
</dbReference>
<sequence length="75" mass="8407">MKEWWASTCADGTPNRQAKASLIMLVSWIIWNERNARVFKYKSAPPPILLSSIATEANLWVVAGAKKLGSFISRE</sequence>
<dbReference type="Gramene" id="TraesLDM2B03G01041010.1">
    <property type="protein sequence ID" value="TraesLDM2B03G01041010.1.CDS1"/>
    <property type="gene ID" value="TraesLDM2B03G01041010"/>
</dbReference>
<name>A0A3B6CGH4_WHEAT</name>
<dbReference type="Gramene" id="TraesCS2B03G1305400.1">
    <property type="protein sequence ID" value="TraesCS2B03G1305400.1.CDS1"/>
    <property type="gene ID" value="TraesCS2B03G1305400"/>
</dbReference>
<reference evidence="1" key="1">
    <citation type="submission" date="2018-08" db="EMBL/GenBank/DDBJ databases">
        <authorList>
            <person name="Rossello M."/>
        </authorList>
    </citation>
    <scope>NUCLEOTIDE SEQUENCE [LARGE SCALE GENOMIC DNA]</scope>
    <source>
        <strain evidence="1">cv. Chinese Spring</strain>
    </source>
</reference>
<dbReference type="Gramene" id="TraesSTA2B03G01035100.1">
    <property type="protein sequence ID" value="TraesSTA2B03G01035100.1.CDS1"/>
    <property type="gene ID" value="TraesSTA2B03G01035100"/>
</dbReference>
<keyword evidence="2" id="KW-1185">Reference proteome</keyword>
<accession>A0A3B6CGH4</accession>